<gene>
    <name evidence="5" type="ORF">K1W69_01380</name>
</gene>
<dbReference type="PANTHER" id="PTHR43130:SF3">
    <property type="entry name" value="HTH-TYPE TRANSCRIPTIONAL REGULATOR RV1931C"/>
    <property type="match status" value="1"/>
</dbReference>
<feature type="domain" description="HTH araC/xylS-type" evidence="4">
    <location>
        <begin position="213"/>
        <end position="311"/>
    </location>
</feature>
<dbReference type="Pfam" id="PF12833">
    <property type="entry name" value="HTH_18"/>
    <property type="match status" value="1"/>
</dbReference>
<keyword evidence="2" id="KW-0238">DNA-binding</keyword>
<dbReference type="InterPro" id="IPR002818">
    <property type="entry name" value="DJ-1/PfpI"/>
</dbReference>
<dbReference type="InterPro" id="IPR052158">
    <property type="entry name" value="INH-QAR"/>
</dbReference>
<dbReference type="AlphaFoldDB" id="A0AAE2ZM41"/>
<dbReference type="SUPFAM" id="SSF52317">
    <property type="entry name" value="Class I glutamine amidotransferase-like"/>
    <property type="match status" value="1"/>
</dbReference>
<dbReference type="Pfam" id="PF01965">
    <property type="entry name" value="DJ-1_PfpI"/>
    <property type="match status" value="1"/>
</dbReference>
<dbReference type="GO" id="GO:0043565">
    <property type="term" value="F:sequence-specific DNA binding"/>
    <property type="evidence" value="ECO:0007669"/>
    <property type="project" value="InterPro"/>
</dbReference>
<dbReference type="PROSITE" id="PS00041">
    <property type="entry name" value="HTH_ARAC_FAMILY_1"/>
    <property type="match status" value="1"/>
</dbReference>
<dbReference type="InterPro" id="IPR029062">
    <property type="entry name" value="Class_I_gatase-like"/>
</dbReference>
<evidence type="ECO:0000313" key="5">
    <source>
        <dbReference type="EMBL" id="MBW8635822.1"/>
    </source>
</evidence>
<dbReference type="Proteomes" id="UP001196509">
    <property type="component" value="Unassembled WGS sequence"/>
</dbReference>
<dbReference type="InterPro" id="IPR009057">
    <property type="entry name" value="Homeodomain-like_sf"/>
</dbReference>
<dbReference type="SMART" id="SM00342">
    <property type="entry name" value="HTH_ARAC"/>
    <property type="match status" value="1"/>
</dbReference>
<keyword evidence="6" id="KW-1185">Reference proteome</keyword>
<dbReference type="EMBL" id="JAICBX010000001">
    <property type="protein sequence ID" value="MBW8635822.1"/>
    <property type="molecule type" value="Genomic_DNA"/>
</dbReference>
<sequence length="321" mass="34705">MFSLLDVLSSVGRDWEYLHGVEPGEAVVFEPSLRTANGAPYWDINGRKITPDAAFHEDPAPDLVIVPDIHVDFSGPLPPDLLEAADWIAETHAGGALTTSVCSGALVLGASGVLDGNDATTHWGVADTLANRHRSVRVRRERVLVPAGEGHRVVTAGGASAWSDLLLYLIARLAGLEAARRIAKVWLLTTHDEGQLTYASLTAGRQHDDKLVADAQAFAANCYMDATPVAGMVARSGLSERGFLRRFRRATGQSPAEYVQTVRVEEAKQLLETTDAPIDDIAEEVGYSEPSSFRAAFRRNVGISASVYRRKWRSLSPAAVH</sequence>
<evidence type="ECO:0000259" key="4">
    <source>
        <dbReference type="PROSITE" id="PS01124"/>
    </source>
</evidence>
<dbReference type="Gene3D" id="1.10.10.60">
    <property type="entry name" value="Homeodomain-like"/>
    <property type="match status" value="2"/>
</dbReference>
<reference evidence="5" key="1">
    <citation type="submission" date="2021-08" db="EMBL/GenBank/DDBJ databases">
        <title>Hoeflea bacterium WL0058 sp. nov., isolated from the sediment.</title>
        <authorList>
            <person name="Wang L."/>
            <person name="Zhang D."/>
        </authorList>
    </citation>
    <scope>NUCLEOTIDE SEQUENCE</scope>
    <source>
        <strain evidence="5">WL0058</strain>
    </source>
</reference>
<keyword evidence="1" id="KW-0805">Transcription regulation</keyword>
<proteinExistence type="predicted"/>
<dbReference type="PROSITE" id="PS01124">
    <property type="entry name" value="HTH_ARAC_FAMILY_2"/>
    <property type="match status" value="1"/>
</dbReference>
<evidence type="ECO:0000256" key="1">
    <source>
        <dbReference type="ARBA" id="ARBA00023015"/>
    </source>
</evidence>
<protein>
    <submittedName>
        <fullName evidence="5">Helix-turn-helix domain-containing protein</fullName>
    </submittedName>
</protein>
<organism evidence="5 6">
    <name type="scientific">Flavimaribacter sediminis</name>
    <dbReference type="NCBI Taxonomy" id="2865987"/>
    <lineage>
        <taxon>Bacteria</taxon>
        <taxon>Pseudomonadati</taxon>
        <taxon>Pseudomonadota</taxon>
        <taxon>Alphaproteobacteria</taxon>
        <taxon>Hyphomicrobiales</taxon>
        <taxon>Rhizobiaceae</taxon>
        <taxon>Flavimaribacter</taxon>
    </lineage>
</organism>
<name>A0AAE2ZM41_9HYPH</name>
<accession>A0AAE2ZM41</accession>
<dbReference type="InterPro" id="IPR018062">
    <property type="entry name" value="HTH_AraC-typ_CS"/>
</dbReference>
<dbReference type="PANTHER" id="PTHR43130">
    <property type="entry name" value="ARAC-FAMILY TRANSCRIPTIONAL REGULATOR"/>
    <property type="match status" value="1"/>
</dbReference>
<dbReference type="GO" id="GO:0003700">
    <property type="term" value="F:DNA-binding transcription factor activity"/>
    <property type="evidence" value="ECO:0007669"/>
    <property type="project" value="InterPro"/>
</dbReference>
<evidence type="ECO:0000313" key="6">
    <source>
        <dbReference type="Proteomes" id="UP001196509"/>
    </source>
</evidence>
<keyword evidence="3" id="KW-0804">Transcription</keyword>
<dbReference type="SUPFAM" id="SSF46689">
    <property type="entry name" value="Homeodomain-like"/>
    <property type="match status" value="2"/>
</dbReference>
<dbReference type="InterPro" id="IPR018060">
    <property type="entry name" value="HTH_AraC"/>
</dbReference>
<evidence type="ECO:0000256" key="2">
    <source>
        <dbReference type="ARBA" id="ARBA00023125"/>
    </source>
</evidence>
<comment type="caution">
    <text evidence="5">The sequence shown here is derived from an EMBL/GenBank/DDBJ whole genome shotgun (WGS) entry which is preliminary data.</text>
</comment>
<dbReference type="Gene3D" id="3.40.50.880">
    <property type="match status" value="1"/>
</dbReference>
<evidence type="ECO:0000256" key="3">
    <source>
        <dbReference type="ARBA" id="ARBA00023163"/>
    </source>
</evidence>